<keyword evidence="9 10" id="KW-0807">Transducer</keyword>
<evidence type="ECO:0000256" key="2">
    <source>
        <dbReference type="ARBA" id="ARBA00022475"/>
    </source>
</evidence>
<evidence type="ECO:0000256" key="3">
    <source>
        <dbReference type="ARBA" id="ARBA00022606"/>
    </source>
</evidence>
<feature type="transmembrane region" description="Helical" evidence="10">
    <location>
        <begin position="142"/>
        <end position="162"/>
    </location>
</feature>
<feature type="transmembrane region" description="Helical" evidence="10">
    <location>
        <begin position="316"/>
        <end position="334"/>
    </location>
</feature>
<dbReference type="KEGG" id="nlo:107226399"/>
<evidence type="ECO:0000256" key="6">
    <source>
        <dbReference type="ARBA" id="ARBA00022989"/>
    </source>
</evidence>
<evidence type="ECO:0000256" key="10">
    <source>
        <dbReference type="RuleBase" id="RU351113"/>
    </source>
</evidence>
<feature type="transmembrane region" description="Helical" evidence="10">
    <location>
        <begin position="280"/>
        <end position="304"/>
    </location>
</feature>
<gene>
    <name evidence="12" type="primary">LOC107226399</name>
</gene>
<dbReference type="InterPro" id="IPR004117">
    <property type="entry name" value="7tm6_olfct_rcpt"/>
</dbReference>
<keyword evidence="6 10" id="KW-1133">Transmembrane helix</keyword>
<reference evidence="12" key="1">
    <citation type="submission" date="2025-08" db="UniProtKB">
        <authorList>
            <consortium name="RefSeq"/>
        </authorList>
    </citation>
    <scope>IDENTIFICATION</scope>
    <source>
        <tissue evidence="12">Thorax and Abdomen</tissue>
    </source>
</reference>
<dbReference type="GO" id="GO:0005549">
    <property type="term" value="F:odorant binding"/>
    <property type="evidence" value="ECO:0007669"/>
    <property type="project" value="InterPro"/>
</dbReference>
<sequence>MLEQSKVMIAQENHNFSNQFTTAICGLRYVMIYLGVWPGQKYQNLYRFIWFFHLASLIFLASGSVGGIVVLRHDINKLINNLSMSSPMILISCKWLTFSLRQKLCKKLMHSMDEDWVNLRKDTFIYKSVPDSKRVITNHYQASTVFVYTFLIVATIATINFATDSFLSLSNRDNNTDQDNLLPMPYSWYPVDYNRSGYIVQFLVVAQIISMVTTFLATTAVDGFFVAAILHVSSQLKILTYFAEEIAYRPSHPEHYRIEIREMVKRHQVLLNVAATLQEFYRLIALQHVMACVLALCFLECSFLMELQENGASKTILLKFGLFAIGSLETAFIYCFAGNSLINQGCALGLAIYSSKWYNFERSINLSLSIVMIRAQKPIEISAANIFPLTLENFTVIVKVAASYLSTLRAYSMAEA</sequence>
<keyword evidence="3 10" id="KW-0716">Sensory transduction</keyword>
<evidence type="ECO:0000256" key="4">
    <source>
        <dbReference type="ARBA" id="ARBA00022692"/>
    </source>
</evidence>
<comment type="similarity">
    <text evidence="10">Belongs to the insect chemoreceptor superfamily. Heteromeric odorant receptor channel (TC 1.A.69) family.</text>
</comment>
<dbReference type="GO" id="GO:0004984">
    <property type="term" value="F:olfactory receptor activity"/>
    <property type="evidence" value="ECO:0007669"/>
    <property type="project" value="InterPro"/>
</dbReference>
<organism evidence="12">
    <name type="scientific">Neodiprion lecontei</name>
    <name type="common">Redheaded pine sawfly</name>
    <dbReference type="NCBI Taxonomy" id="441921"/>
    <lineage>
        <taxon>Eukaryota</taxon>
        <taxon>Metazoa</taxon>
        <taxon>Ecdysozoa</taxon>
        <taxon>Arthropoda</taxon>
        <taxon>Hexapoda</taxon>
        <taxon>Insecta</taxon>
        <taxon>Pterygota</taxon>
        <taxon>Neoptera</taxon>
        <taxon>Endopterygota</taxon>
        <taxon>Hymenoptera</taxon>
        <taxon>Tenthredinoidea</taxon>
        <taxon>Diprionidae</taxon>
        <taxon>Diprioninae</taxon>
        <taxon>Neodiprion</taxon>
    </lineage>
</organism>
<evidence type="ECO:0000313" key="11">
    <source>
        <dbReference type="Proteomes" id="UP000829291"/>
    </source>
</evidence>
<evidence type="ECO:0000256" key="5">
    <source>
        <dbReference type="ARBA" id="ARBA00022725"/>
    </source>
</evidence>
<keyword evidence="7 10" id="KW-0472">Membrane</keyword>
<keyword evidence="2" id="KW-1003">Cell membrane</keyword>
<keyword evidence="8 10" id="KW-0675">Receptor</keyword>
<keyword evidence="11" id="KW-1185">Reference proteome</keyword>
<dbReference type="GO" id="GO:0007165">
    <property type="term" value="P:signal transduction"/>
    <property type="evidence" value="ECO:0007669"/>
    <property type="project" value="UniProtKB-KW"/>
</dbReference>
<dbReference type="PANTHER" id="PTHR21137:SF35">
    <property type="entry name" value="ODORANT RECEPTOR 19A-RELATED"/>
    <property type="match status" value="1"/>
</dbReference>
<evidence type="ECO:0000256" key="9">
    <source>
        <dbReference type="ARBA" id="ARBA00023224"/>
    </source>
</evidence>
<dbReference type="Pfam" id="PF02949">
    <property type="entry name" value="7tm_6"/>
    <property type="match status" value="1"/>
</dbReference>
<feature type="transmembrane region" description="Helical" evidence="10">
    <location>
        <begin position="48"/>
        <end position="70"/>
    </location>
</feature>
<evidence type="ECO:0000313" key="12">
    <source>
        <dbReference type="RefSeq" id="XP_015522689.2"/>
    </source>
</evidence>
<accession>A0A6J0C8P0</accession>
<dbReference type="Proteomes" id="UP000829291">
    <property type="component" value="Chromosome 1"/>
</dbReference>
<proteinExistence type="inferred from homology"/>
<dbReference type="AlphaFoldDB" id="A0A6J0C8P0"/>
<evidence type="ECO:0000256" key="1">
    <source>
        <dbReference type="ARBA" id="ARBA00004651"/>
    </source>
</evidence>
<dbReference type="OrthoDB" id="6765072at2759"/>
<dbReference type="RefSeq" id="XP_015522689.2">
    <property type="nucleotide sequence ID" value="XM_015667203.2"/>
</dbReference>
<comment type="caution">
    <text evidence="10">Lacks conserved residue(s) required for the propagation of feature annotation.</text>
</comment>
<name>A0A6J0C8P0_NEOLC</name>
<protein>
    <recommendedName>
        <fullName evidence="10">Odorant receptor</fullName>
    </recommendedName>
</protein>
<comment type="subcellular location">
    <subcellularLocation>
        <location evidence="1 10">Cell membrane</location>
        <topology evidence="1 10">Multi-pass membrane protein</topology>
    </subcellularLocation>
</comment>
<keyword evidence="5 10" id="KW-0552">Olfaction</keyword>
<keyword evidence="4 10" id="KW-0812">Transmembrane</keyword>
<dbReference type="GO" id="GO:0005886">
    <property type="term" value="C:plasma membrane"/>
    <property type="evidence" value="ECO:0007669"/>
    <property type="project" value="UniProtKB-SubCell"/>
</dbReference>
<evidence type="ECO:0000256" key="7">
    <source>
        <dbReference type="ARBA" id="ARBA00023136"/>
    </source>
</evidence>
<dbReference type="InParanoid" id="A0A6J0C8P0"/>
<feature type="transmembrane region" description="Helical" evidence="10">
    <location>
        <begin position="20"/>
        <end position="36"/>
    </location>
</feature>
<evidence type="ECO:0000256" key="8">
    <source>
        <dbReference type="ARBA" id="ARBA00023170"/>
    </source>
</evidence>
<dbReference type="GeneID" id="107226399"/>
<dbReference type="PANTHER" id="PTHR21137">
    <property type="entry name" value="ODORANT RECEPTOR"/>
    <property type="match status" value="1"/>
</dbReference>